<organism evidence="2 3">
    <name type="scientific">Schizophyllum amplum</name>
    <dbReference type="NCBI Taxonomy" id="97359"/>
    <lineage>
        <taxon>Eukaryota</taxon>
        <taxon>Fungi</taxon>
        <taxon>Dikarya</taxon>
        <taxon>Basidiomycota</taxon>
        <taxon>Agaricomycotina</taxon>
        <taxon>Agaricomycetes</taxon>
        <taxon>Agaricomycetidae</taxon>
        <taxon>Agaricales</taxon>
        <taxon>Schizophyllaceae</taxon>
        <taxon>Schizophyllum</taxon>
    </lineage>
</organism>
<keyword evidence="3" id="KW-1185">Reference proteome</keyword>
<dbReference type="AlphaFoldDB" id="A0A550CNQ9"/>
<proteinExistence type="predicted"/>
<name>A0A550CNQ9_9AGAR</name>
<protein>
    <submittedName>
        <fullName evidence="2">Uncharacterized protein</fullName>
    </submittedName>
</protein>
<feature type="signal peptide" evidence="1">
    <location>
        <begin position="1"/>
        <end position="19"/>
    </location>
</feature>
<feature type="chain" id="PRO_5021949521" evidence="1">
    <location>
        <begin position="20"/>
        <end position="144"/>
    </location>
</feature>
<comment type="caution">
    <text evidence="2">The sequence shown here is derived from an EMBL/GenBank/DDBJ whole genome shotgun (WGS) entry which is preliminary data.</text>
</comment>
<dbReference type="EMBL" id="VDMD01000004">
    <property type="protein sequence ID" value="TRM66443.1"/>
    <property type="molecule type" value="Genomic_DNA"/>
</dbReference>
<evidence type="ECO:0000313" key="3">
    <source>
        <dbReference type="Proteomes" id="UP000320762"/>
    </source>
</evidence>
<gene>
    <name evidence="2" type="ORF">BD626DRAFT_567047</name>
</gene>
<accession>A0A550CNQ9</accession>
<keyword evidence="1" id="KW-0732">Signal</keyword>
<evidence type="ECO:0000256" key="1">
    <source>
        <dbReference type="SAM" id="SignalP"/>
    </source>
</evidence>
<sequence>MYFNLKTVFLSALAASALAAEEKRQASSVYDSLTSAAAPPLRVMVSTATYLSGATSAAGSALSGITSGAGSATSVAGSAISDATSGAASITSAAGSAASSATSAAGSAASSASSDNNGAASAFAVSNQLFVVAGSVLFGAFVVL</sequence>
<reference evidence="2 3" key="1">
    <citation type="journal article" date="2019" name="New Phytol.">
        <title>Comparative genomics reveals unique wood-decay strategies and fruiting body development in the Schizophyllaceae.</title>
        <authorList>
            <person name="Almasi E."/>
            <person name="Sahu N."/>
            <person name="Krizsan K."/>
            <person name="Balint B."/>
            <person name="Kovacs G.M."/>
            <person name="Kiss B."/>
            <person name="Cseklye J."/>
            <person name="Drula E."/>
            <person name="Henrissat B."/>
            <person name="Nagy I."/>
            <person name="Chovatia M."/>
            <person name="Adam C."/>
            <person name="LaButti K."/>
            <person name="Lipzen A."/>
            <person name="Riley R."/>
            <person name="Grigoriev I.V."/>
            <person name="Nagy L.G."/>
        </authorList>
    </citation>
    <scope>NUCLEOTIDE SEQUENCE [LARGE SCALE GENOMIC DNA]</scope>
    <source>
        <strain evidence="2 3">NL-1724</strain>
    </source>
</reference>
<evidence type="ECO:0000313" key="2">
    <source>
        <dbReference type="EMBL" id="TRM66443.1"/>
    </source>
</evidence>
<dbReference type="Proteomes" id="UP000320762">
    <property type="component" value="Unassembled WGS sequence"/>
</dbReference>